<dbReference type="CDD" id="cd13973">
    <property type="entry name" value="PK_MviN-like"/>
    <property type="match status" value="1"/>
</dbReference>
<dbReference type="Gene3D" id="1.10.510.10">
    <property type="entry name" value="Transferase(Phosphotransferase) domain 1"/>
    <property type="match status" value="1"/>
</dbReference>
<dbReference type="PANTHER" id="PTHR45832:SF22">
    <property type="entry name" value="SERINE_THREONINE-PROTEIN KINASE SAMKA-RELATED"/>
    <property type="match status" value="1"/>
</dbReference>
<dbReference type="Gene3D" id="2.60.120.260">
    <property type="entry name" value="Galactose-binding domain-like"/>
    <property type="match status" value="1"/>
</dbReference>
<dbReference type="InterPro" id="IPR051931">
    <property type="entry name" value="PAK3-like"/>
</dbReference>
<evidence type="ECO:0000256" key="5">
    <source>
        <dbReference type="SAM" id="MobiDB-lite"/>
    </source>
</evidence>
<feature type="domain" description="Protein kinase" evidence="7">
    <location>
        <begin position="31"/>
        <end position="367"/>
    </location>
</feature>
<keyword evidence="8" id="KW-0808">Transferase</keyword>
<keyword evidence="3" id="KW-0067">ATP-binding</keyword>
<evidence type="ECO:0000256" key="3">
    <source>
        <dbReference type="ARBA" id="ARBA00022840"/>
    </source>
</evidence>
<comment type="similarity">
    <text evidence="1">Belongs to the protein kinase superfamily. STE Ser/Thr protein kinase family. STE20 subfamily.</text>
</comment>
<keyword evidence="2" id="KW-0547">Nucleotide-binding</keyword>
<dbReference type="Gene3D" id="3.30.200.20">
    <property type="entry name" value="Phosphorylase Kinase, domain 1"/>
    <property type="match status" value="1"/>
</dbReference>
<proteinExistence type="inferred from homology"/>
<dbReference type="Pfam" id="PF00069">
    <property type="entry name" value="Pkinase"/>
    <property type="match status" value="1"/>
</dbReference>
<organism evidence="8 9">
    <name type="scientific">Plantactinospora veratri</name>
    <dbReference type="NCBI Taxonomy" id="1436122"/>
    <lineage>
        <taxon>Bacteria</taxon>
        <taxon>Bacillati</taxon>
        <taxon>Actinomycetota</taxon>
        <taxon>Actinomycetes</taxon>
        <taxon>Micromonosporales</taxon>
        <taxon>Micromonosporaceae</taxon>
        <taxon>Plantactinospora</taxon>
    </lineage>
</organism>
<dbReference type="InterPro" id="IPR008979">
    <property type="entry name" value="Galactose-bd-like_sf"/>
</dbReference>
<keyword evidence="8" id="KW-0418">Kinase</keyword>
<dbReference type="InterPro" id="IPR000719">
    <property type="entry name" value="Prot_kinase_dom"/>
</dbReference>
<evidence type="ECO:0000256" key="1">
    <source>
        <dbReference type="ARBA" id="ARBA00008874"/>
    </source>
</evidence>
<dbReference type="RefSeq" id="WP_331211223.1">
    <property type="nucleotide sequence ID" value="NZ_JAZGQL010000032.1"/>
</dbReference>
<reference evidence="8 9" key="1">
    <citation type="submission" date="2024-01" db="EMBL/GenBank/DDBJ databases">
        <title>Genome insights into Plantactinospora veratri sp. nov.</title>
        <authorList>
            <person name="Wang L."/>
        </authorList>
    </citation>
    <scope>NUCLEOTIDE SEQUENCE [LARGE SCALE GENOMIC DNA]</scope>
    <source>
        <strain evidence="8 9">NEAU-FHS4</strain>
    </source>
</reference>
<gene>
    <name evidence="8" type="ORF">V1634_30780</name>
</gene>
<comment type="caution">
    <text evidence="8">The sequence shown here is derived from an EMBL/GenBank/DDBJ whole genome shotgun (WGS) entry which is preliminary data.</text>
</comment>
<keyword evidence="6" id="KW-0472">Membrane</keyword>
<feature type="transmembrane region" description="Helical" evidence="6">
    <location>
        <begin position="320"/>
        <end position="343"/>
    </location>
</feature>
<dbReference type="Proteomes" id="UP001339911">
    <property type="component" value="Unassembled WGS sequence"/>
</dbReference>
<dbReference type="InterPro" id="IPR011009">
    <property type="entry name" value="Kinase-like_dom_sf"/>
</dbReference>
<evidence type="ECO:0000259" key="7">
    <source>
        <dbReference type="PROSITE" id="PS50011"/>
    </source>
</evidence>
<dbReference type="PANTHER" id="PTHR45832">
    <property type="entry name" value="SERINE/THREONINE-PROTEIN KINASE SAMKA-RELATED-RELATED"/>
    <property type="match status" value="1"/>
</dbReference>
<evidence type="ECO:0000256" key="2">
    <source>
        <dbReference type="ARBA" id="ARBA00022741"/>
    </source>
</evidence>
<evidence type="ECO:0000256" key="6">
    <source>
        <dbReference type="SAM" id="Phobius"/>
    </source>
</evidence>
<dbReference type="GO" id="GO:0016301">
    <property type="term" value="F:kinase activity"/>
    <property type="evidence" value="ECO:0007669"/>
    <property type="project" value="UniProtKB-KW"/>
</dbReference>
<keyword evidence="6" id="KW-0812">Transmembrane</keyword>
<dbReference type="EMBL" id="JAZGQL010000032">
    <property type="protein sequence ID" value="MEE6311222.1"/>
    <property type="molecule type" value="Genomic_DNA"/>
</dbReference>
<evidence type="ECO:0000256" key="4">
    <source>
        <dbReference type="ARBA" id="ARBA00023170"/>
    </source>
</evidence>
<dbReference type="SMART" id="SM00220">
    <property type="entry name" value="S_TKc"/>
    <property type="match status" value="1"/>
</dbReference>
<sequence>MPSSTGPSIDTITEGGRVTQVGEGQEADEAAPSVMTFGAPAVGEILAERYELAEHINDDSAGRQVWRGVDVVLRRPVAVVLRYPGGDSAKEMLQAAVAASRVIHPNLVGVYDAIDEEDRAYVVREWVDGHSLRELVAEGVLDPARATSIAHAVSGAISAIHATGMVHGNLHPGTVMVGDDGRVVLADARTDGADTPETDVRAVGGILYYALTGHWPHAEASLTAGSTRRSRSPLPDAVRDASGTIAAPRQVRAGVPAYLDDLTMDLLDSQLAVPSSDVLAAELGRLDAAAEEHYLDSGPLRFTSGDDGGPDLPTPSNRRMLIGIAALLVIALVGLSLGINALVGDRDPSDGQAGPAPSTGTSTEPAVAGDPEPPAAPPRKVNLKGDQVRVIDPDGTRSELDDVEKAVDGDLNEGWETETYRNGSKFGNKKDGMGILINLGEPREVTSVQVDFSESGVAAELRSGAKDFPATASGDRALVEAYSTRIGNAYERTDSTKVLFSNFVPGQKYQYLMLWITDLPETEPGAARWKIGVQEITVQSR</sequence>
<evidence type="ECO:0000313" key="9">
    <source>
        <dbReference type="Proteomes" id="UP001339911"/>
    </source>
</evidence>
<accession>A0ABU7SNX4</accession>
<dbReference type="SUPFAM" id="SSF56112">
    <property type="entry name" value="Protein kinase-like (PK-like)"/>
    <property type="match status" value="1"/>
</dbReference>
<keyword evidence="4" id="KW-0675">Receptor</keyword>
<feature type="region of interest" description="Disordered" evidence="5">
    <location>
        <begin position="348"/>
        <end position="381"/>
    </location>
</feature>
<name>A0ABU7SNX4_9ACTN</name>
<protein>
    <submittedName>
        <fullName evidence="8">Protein kinase family protein</fullName>
    </submittedName>
</protein>
<dbReference type="PROSITE" id="PS50011">
    <property type="entry name" value="PROTEIN_KINASE_DOM"/>
    <property type="match status" value="1"/>
</dbReference>
<keyword evidence="6" id="KW-1133">Transmembrane helix</keyword>
<evidence type="ECO:0000313" key="8">
    <source>
        <dbReference type="EMBL" id="MEE6311222.1"/>
    </source>
</evidence>
<dbReference type="SUPFAM" id="SSF49785">
    <property type="entry name" value="Galactose-binding domain-like"/>
    <property type="match status" value="1"/>
</dbReference>
<keyword evidence="9" id="KW-1185">Reference proteome</keyword>